<protein>
    <submittedName>
        <fullName evidence="2">Uncharacterized protein</fullName>
    </submittedName>
</protein>
<dbReference type="Proteomes" id="UP001365542">
    <property type="component" value="Unassembled WGS sequence"/>
</dbReference>
<name>A0AAV9WSN6_9PEZI</name>
<keyword evidence="3" id="KW-1185">Reference proteome</keyword>
<feature type="region of interest" description="Disordered" evidence="1">
    <location>
        <begin position="456"/>
        <end position="542"/>
    </location>
</feature>
<evidence type="ECO:0000313" key="2">
    <source>
        <dbReference type="EMBL" id="KAK6523210.1"/>
    </source>
</evidence>
<sequence>MPESMNGANGQQRLILLSSNGNRQDFHQALRSPSPMLLPPAASPESEDPDPVNSHQDLYEVIDDNAEAPRAEFINQLSRPQGSDSPLLRFEGFSFLSISDSSEAPSPKAKTPRFYNDDLLDLSSMAGVKKSNGVYDEAPTSPIPPPAVLAFGEGRPYQLPWDEMKVKMKFAYDNQMDNETLDCLLIQDYTKFLFFDIKWTHIGDYLEINFARVPTQICIIDFKGNIIYQANLAMFDPRNGKEILDMHQWVCLIEDYLYSGAMSRRWYDERRLQEAIHNMRGYFWSKEIPRKNIWRIKEDLKRLRLRHKILFTHDGNLRPYDLLRKLLSDTALPPRLLTMSTYKLIKLILPDMPRTLYEFYTHIVDFDTFNSPENPVLRKHTASDDANYVREIVLFFIRAWESFQREPGGRPLHQSPTRLVDCWEGFPYDSPLFEPLSDSDGDSDCGFTLDEVEAYDKEKGLETGDGSDSTAGPPERKTRPPLRRKKRFSFRDANVSTEDAGDSGSTIITGPSALIDTIGTSDGEDDRSDGGGSTGSHTPSENLLCFSSDASTVEFENLIQFD</sequence>
<accession>A0AAV9WSN6</accession>
<feature type="region of interest" description="Disordered" evidence="1">
    <location>
        <begin position="1"/>
        <end position="55"/>
    </location>
</feature>
<dbReference type="EMBL" id="JAVHJO010000019">
    <property type="protein sequence ID" value="KAK6523210.1"/>
    <property type="molecule type" value="Genomic_DNA"/>
</dbReference>
<feature type="compositionally biased region" description="Basic residues" evidence="1">
    <location>
        <begin position="479"/>
        <end position="488"/>
    </location>
</feature>
<gene>
    <name evidence="2" type="ORF">TWF694_006102</name>
</gene>
<dbReference type="AlphaFoldDB" id="A0AAV9WSN6"/>
<feature type="compositionally biased region" description="Polar residues" evidence="1">
    <location>
        <begin position="1"/>
        <end position="23"/>
    </location>
</feature>
<organism evidence="2 3">
    <name type="scientific">Orbilia ellipsospora</name>
    <dbReference type="NCBI Taxonomy" id="2528407"/>
    <lineage>
        <taxon>Eukaryota</taxon>
        <taxon>Fungi</taxon>
        <taxon>Dikarya</taxon>
        <taxon>Ascomycota</taxon>
        <taxon>Pezizomycotina</taxon>
        <taxon>Orbiliomycetes</taxon>
        <taxon>Orbiliales</taxon>
        <taxon>Orbiliaceae</taxon>
        <taxon>Orbilia</taxon>
    </lineage>
</organism>
<reference evidence="2 3" key="1">
    <citation type="submission" date="2019-10" db="EMBL/GenBank/DDBJ databases">
        <authorList>
            <person name="Palmer J.M."/>
        </authorList>
    </citation>
    <scope>NUCLEOTIDE SEQUENCE [LARGE SCALE GENOMIC DNA]</scope>
    <source>
        <strain evidence="2 3">TWF694</strain>
    </source>
</reference>
<comment type="caution">
    <text evidence="2">The sequence shown here is derived from an EMBL/GenBank/DDBJ whole genome shotgun (WGS) entry which is preliminary data.</text>
</comment>
<evidence type="ECO:0000256" key="1">
    <source>
        <dbReference type="SAM" id="MobiDB-lite"/>
    </source>
</evidence>
<proteinExistence type="predicted"/>
<evidence type="ECO:0000313" key="3">
    <source>
        <dbReference type="Proteomes" id="UP001365542"/>
    </source>
</evidence>